<proteinExistence type="inferred from homology"/>
<protein>
    <submittedName>
        <fullName evidence="8">RagB/SusD family nutrient uptake outer membrane protein</fullName>
    </submittedName>
</protein>
<dbReference type="KEGG" id="chih:GWR21_16490"/>
<evidence type="ECO:0000256" key="2">
    <source>
        <dbReference type="ARBA" id="ARBA00006275"/>
    </source>
</evidence>
<dbReference type="GO" id="GO:0009279">
    <property type="term" value="C:cell outer membrane"/>
    <property type="evidence" value="ECO:0007669"/>
    <property type="project" value="UniProtKB-SubCell"/>
</dbReference>
<keyword evidence="9" id="KW-1185">Reference proteome</keyword>
<sequence>MIFYKTKCNVHKYALQAAVIMIFFSSCKKLIEVNPPINQIIGGEMYSSNANAASVLTGIYVDMSNDGIFTGSRSISLVTGLSSDELISTTESFNILNIVYTNNLTNNGGELIFWADLYAYIYRANSAIEGISSSSAISAKVKQQLIAEAKFVRAFMYFYLVNLYGDVPLLTTTDVKLNSAPPRMANSLVYEQIITDLKDAQNTISDQYVSGDVISPTTERTRPNKMCITALLSRVYLYTKKWDLAEQEASKIINEKTLYELERLDNVFKLSSKEAIWQLQPVIPQLNTFDAITFVLAAGPNGTPAPGPNGQQYDRPVYLSASIFDEFETDDDRRNAWTDSVNVSGATYPYAFKYKEWLYGQARTEYLMVFRLAEQYLIRGEARAQMGRVYGSNSAEDDLNVIRTRAGLKSLGAFDKEKMLSLIYKERKFELFTEWGHRWFDLKRTDRIDNIMNIVAPQKGGSWASFKAIYPIPVQEIQRNPSLHGHQNPGYPEQ</sequence>
<accession>A0A6B9ZFH9</accession>
<evidence type="ECO:0000313" key="8">
    <source>
        <dbReference type="EMBL" id="QHS61138.1"/>
    </source>
</evidence>
<dbReference type="Gene3D" id="1.25.40.390">
    <property type="match status" value="1"/>
</dbReference>
<dbReference type="CDD" id="cd08977">
    <property type="entry name" value="SusD"/>
    <property type="match status" value="1"/>
</dbReference>
<dbReference type="RefSeq" id="WP_162332816.1">
    <property type="nucleotide sequence ID" value="NZ_CP048113.1"/>
</dbReference>
<name>A0A6B9ZFH9_9BACT</name>
<keyword evidence="3" id="KW-0732">Signal</keyword>
<keyword evidence="5" id="KW-0998">Cell outer membrane</keyword>
<dbReference type="InterPro" id="IPR012944">
    <property type="entry name" value="SusD_RagB_dom"/>
</dbReference>
<dbReference type="AlphaFoldDB" id="A0A6B9ZFH9"/>
<dbReference type="Pfam" id="PF14322">
    <property type="entry name" value="SusD-like_3"/>
    <property type="match status" value="1"/>
</dbReference>
<evidence type="ECO:0000259" key="6">
    <source>
        <dbReference type="Pfam" id="PF07980"/>
    </source>
</evidence>
<gene>
    <name evidence="8" type="ORF">GWR21_16490</name>
</gene>
<evidence type="ECO:0000259" key="7">
    <source>
        <dbReference type="Pfam" id="PF14322"/>
    </source>
</evidence>
<reference evidence="8 9" key="1">
    <citation type="submission" date="2020-01" db="EMBL/GenBank/DDBJ databases">
        <title>Complete genome sequence of Chitinophaga sp. H33E-04 isolated from quinoa roots.</title>
        <authorList>
            <person name="Weon H.-Y."/>
            <person name="Lee S.A."/>
        </authorList>
    </citation>
    <scope>NUCLEOTIDE SEQUENCE [LARGE SCALE GENOMIC DNA]</scope>
    <source>
        <strain evidence="8 9">H33E-04</strain>
    </source>
</reference>
<dbReference type="Pfam" id="PF07980">
    <property type="entry name" value="SusD_RagB"/>
    <property type="match status" value="1"/>
</dbReference>
<evidence type="ECO:0000256" key="3">
    <source>
        <dbReference type="ARBA" id="ARBA00022729"/>
    </source>
</evidence>
<evidence type="ECO:0000256" key="1">
    <source>
        <dbReference type="ARBA" id="ARBA00004442"/>
    </source>
</evidence>
<dbReference type="PROSITE" id="PS51257">
    <property type="entry name" value="PROKAR_LIPOPROTEIN"/>
    <property type="match status" value="1"/>
</dbReference>
<feature type="domain" description="SusD-like N-terminal" evidence="7">
    <location>
        <begin position="87"/>
        <end position="237"/>
    </location>
</feature>
<keyword evidence="4" id="KW-0472">Membrane</keyword>
<dbReference type="InterPro" id="IPR011990">
    <property type="entry name" value="TPR-like_helical_dom_sf"/>
</dbReference>
<evidence type="ECO:0000313" key="9">
    <source>
        <dbReference type="Proteomes" id="UP000476411"/>
    </source>
</evidence>
<dbReference type="SUPFAM" id="SSF48452">
    <property type="entry name" value="TPR-like"/>
    <property type="match status" value="1"/>
</dbReference>
<comment type="subcellular location">
    <subcellularLocation>
        <location evidence="1">Cell outer membrane</location>
    </subcellularLocation>
</comment>
<dbReference type="Proteomes" id="UP000476411">
    <property type="component" value="Chromosome"/>
</dbReference>
<evidence type="ECO:0000256" key="5">
    <source>
        <dbReference type="ARBA" id="ARBA00023237"/>
    </source>
</evidence>
<evidence type="ECO:0000256" key="4">
    <source>
        <dbReference type="ARBA" id="ARBA00023136"/>
    </source>
</evidence>
<dbReference type="InterPro" id="IPR033985">
    <property type="entry name" value="SusD-like_N"/>
</dbReference>
<comment type="similarity">
    <text evidence="2">Belongs to the SusD family.</text>
</comment>
<dbReference type="EMBL" id="CP048113">
    <property type="protein sequence ID" value="QHS61138.1"/>
    <property type="molecule type" value="Genomic_DNA"/>
</dbReference>
<organism evidence="8 9">
    <name type="scientific">Chitinophaga agri</name>
    <dbReference type="NCBI Taxonomy" id="2703787"/>
    <lineage>
        <taxon>Bacteria</taxon>
        <taxon>Pseudomonadati</taxon>
        <taxon>Bacteroidota</taxon>
        <taxon>Chitinophagia</taxon>
        <taxon>Chitinophagales</taxon>
        <taxon>Chitinophagaceae</taxon>
        <taxon>Chitinophaga</taxon>
    </lineage>
</organism>
<feature type="domain" description="RagB/SusD" evidence="6">
    <location>
        <begin position="361"/>
        <end position="491"/>
    </location>
</feature>